<dbReference type="AlphaFoldDB" id="A0A8H6JW13"/>
<dbReference type="Proteomes" id="UP000652219">
    <property type="component" value="Unassembled WGS sequence"/>
</dbReference>
<keyword evidence="3" id="KW-1185">Reference proteome</keyword>
<gene>
    <name evidence="2" type="ORF">CSOJ01_01217</name>
</gene>
<feature type="region of interest" description="Disordered" evidence="1">
    <location>
        <begin position="1"/>
        <end position="22"/>
    </location>
</feature>
<comment type="caution">
    <text evidence="2">The sequence shown here is derived from an EMBL/GenBank/DDBJ whole genome shotgun (WGS) entry which is preliminary data.</text>
</comment>
<protein>
    <submittedName>
        <fullName evidence="2">Uncharacterized protein</fullName>
    </submittedName>
</protein>
<evidence type="ECO:0000313" key="2">
    <source>
        <dbReference type="EMBL" id="KAF6819810.1"/>
    </source>
</evidence>
<proteinExistence type="predicted"/>
<sequence length="190" mass="20352">MAAEKQRASKRQVPETHGRGPGAVVMDSIGPLLATTHPAIGGIAAYFGGWSPDVHPPPRSASSLLAFAAGERWLPEVPIHGPRDLIISFDVSTLPAVSLASISKTETKVGAAVGRGPVVTDQEQIPVSPDDSFCPWIQYLQGMTGTEEMTRGEKEHGRRHPKQSRDDPATAVGFYVTYARTGQDRTNTLV</sequence>
<feature type="region of interest" description="Disordered" evidence="1">
    <location>
        <begin position="147"/>
        <end position="171"/>
    </location>
</feature>
<reference evidence="2 3" key="1">
    <citation type="journal article" date="2020" name="Phytopathology">
        <title>Genome Sequence Resources of Colletotrichum truncatum, C. plurivorum, C. musicola, and C. sojae: Four Species Pathogenic to Soybean (Glycine max).</title>
        <authorList>
            <person name="Rogerio F."/>
            <person name="Boufleur T.R."/>
            <person name="Ciampi-Guillardi M."/>
            <person name="Sukno S.A."/>
            <person name="Thon M.R."/>
            <person name="Massola Junior N.S."/>
            <person name="Baroncelli R."/>
        </authorList>
    </citation>
    <scope>NUCLEOTIDE SEQUENCE [LARGE SCALE GENOMIC DNA]</scope>
    <source>
        <strain evidence="2 3">LFN0009</strain>
    </source>
</reference>
<evidence type="ECO:0000313" key="3">
    <source>
        <dbReference type="Proteomes" id="UP000652219"/>
    </source>
</evidence>
<organism evidence="2 3">
    <name type="scientific">Colletotrichum sojae</name>
    <dbReference type="NCBI Taxonomy" id="2175907"/>
    <lineage>
        <taxon>Eukaryota</taxon>
        <taxon>Fungi</taxon>
        <taxon>Dikarya</taxon>
        <taxon>Ascomycota</taxon>
        <taxon>Pezizomycotina</taxon>
        <taxon>Sordariomycetes</taxon>
        <taxon>Hypocreomycetidae</taxon>
        <taxon>Glomerellales</taxon>
        <taxon>Glomerellaceae</taxon>
        <taxon>Colletotrichum</taxon>
        <taxon>Colletotrichum orchidearum species complex</taxon>
    </lineage>
</organism>
<name>A0A8H6JW13_9PEZI</name>
<evidence type="ECO:0000256" key="1">
    <source>
        <dbReference type="SAM" id="MobiDB-lite"/>
    </source>
</evidence>
<feature type="compositionally biased region" description="Basic and acidic residues" evidence="1">
    <location>
        <begin position="1"/>
        <end position="18"/>
    </location>
</feature>
<dbReference type="EMBL" id="WIGN01000008">
    <property type="protein sequence ID" value="KAF6819810.1"/>
    <property type="molecule type" value="Genomic_DNA"/>
</dbReference>
<accession>A0A8H6JW13</accession>